<dbReference type="PANTHER" id="PTHR35794:SF2">
    <property type="entry name" value="CELL DIVISION PROTEIN DIVIVA"/>
    <property type="match status" value="1"/>
</dbReference>
<comment type="similarity">
    <text evidence="2">Belongs to the DivIVA family.</text>
</comment>
<proteinExistence type="inferred from homology"/>
<evidence type="ECO:0000256" key="8">
    <source>
        <dbReference type="SAM" id="MobiDB-lite"/>
    </source>
</evidence>
<keyword evidence="3" id="KW-0963">Cytoplasm</keyword>
<dbReference type="GO" id="GO:0051301">
    <property type="term" value="P:cell division"/>
    <property type="evidence" value="ECO:0007669"/>
    <property type="project" value="UniProtKB-KW"/>
</dbReference>
<evidence type="ECO:0000256" key="3">
    <source>
        <dbReference type="ARBA" id="ARBA00022490"/>
    </source>
</evidence>
<feature type="region of interest" description="Disordered" evidence="8">
    <location>
        <begin position="157"/>
        <end position="213"/>
    </location>
</feature>
<feature type="compositionally biased region" description="Acidic residues" evidence="8">
    <location>
        <begin position="180"/>
        <end position="192"/>
    </location>
</feature>
<dbReference type="RefSeq" id="WP_146977171.1">
    <property type="nucleotide sequence ID" value="NZ_VOSL01000144.1"/>
</dbReference>
<accession>A0A5C6X0Z8</accession>
<evidence type="ECO:0000256" key="7">
    <source>
        <dbReference type="SAM" id="Coils"/>
    </source>
</evidence>
<evidence type="ECO:0000313" key="9">
    <source>
        <dbReference type="EMBL" id="TXD31888.1"/>
    </source>
</evidence>
<dbReference type="NCBIfam" id="TIGR03544">
    <property type="entry name" value="DivI1A_domain"/>
    <property type="match status" value="1"/>
</dbReference>
<dbReference type="OrthoDB" id="5198800at2"/>
<organism evidence="9 10">
    <name type="scientific">Lujinxingia vulgaris</name>
    <dbReference type="NCBI Taxonomy" id="2600176"/>
    <lineage>
        <taxon>Bacteria</taxon>
        <taxon>Deltaproteobacteria</taxon>
        <taxon>Bradymonadales</taxon>
        <taxon>Lujinxingiaceae</taxon>
        <taxon>Lujinxingia</taxon>
    </lineage>
</organism>
<keyword evidence="4" id="KW-0132">Cell division</keyword>
<sequence length="213" mass="24543">MFKFSADDIANQSFQSKFRGYDADQVHEFLEGLAREWRQVQDAVRRMQDELDEQTRELRDYRRRERSLVEALEMARQVAEEIRHQADRDAELVLAETELKAERMLTRAEQKVGQLRSEMLELHQHRVRFQSELKNMVESYGAMIAHFEKRAEGVEVLPPIPGHAPSPVSPRAEESAQAAESEDGEEVEDDALVDERPRRHTSPGMMAGSSTSH</sequence>
<dbReference type="Proteomes" id="UP000321046">
    <property type="component" value="Unassembled WGS sequence"/>
</dbReference>
<evidence type="ECO:0000256" key="1">
    <source>
        <dbReference type="ARBA" id="ARBA00004496"/>
    </source>
</evidence>
<dbReference type="AlphaFoldDB" id="A0A5C6X0Z8"/>
<comment type="subcellular location">
    <subcellularLocation>
        <location evidence="1">Cytoplasm</location>
    </subcellularLocation>
</comment>
<gene>
    <name evidence="9" type="ORF">FRC96_19865</name>
</gene>
<dbReference type="InterPro" id="IPR007793">
    <property type="entry name" value="DivIVA_fam"/>
</dbReference>
<reference evidence="9 10" key="1">
    <citation type="submission" date="2019-08" db="EMBL/GenBank/DDBJ databases">
        <title>Bradymonadales sp. TMQ2.</title>
        <authorList>
            <person name="Liang Q."/>
        </authorList>
    </citation>
    <scope>NUCLEOTIDE SEQUENCE [LARGE SCALE GENOMIC DNA]</scope>
    <source>
        <strain evidence="9 10">TMQ2</strain>
    </source>
</reference>
<name>A0A5C6X0Z8_9DELT</name>
<dbReference type="EMBL" id="VOSL01000144">
    <property type="protein sequence ID" value="TXD31888.1"/>
    <property type="molecule type" value="Genomic_DNA"/>
</dbReference>
<feature type="coiled-coil region" evidence="7">
    <location>
        <begin position="30"/>
        <end position="71"/>
    </location>
</feature>
<dbReference type="InterPro" id="IPR019933">
    <property type="entry name" value="DivIVA_domain"/>
</dbReference>
<keyword evidence="6" id="KW-0131">Cell cycle</keyword>
<comment type="caution">
    <text evidence="9">The sequence shown here is derived from an EMBL/GenBank/DDBJ whole genome shotgun (WGS) entry which is preliminary data.</text>
</comment>
<evidence type="ECO:0000313" key="10">
    <source>
        <dbReference type="Proteomes" id="UP000321046"/>
    </source>
</evidence>
<dbReference type="PANTHER" id="PTHR35794">
    <property type="entry name" value="CELL DIVISION PROTEIN DIVIVA"/>
    <property type="match status" value="1"/>
</dbReference>
<dbReference type="Gene3D" id="6.10.250.660">
    <property type="match status" value="1"/>
</dbReference>
<dbReference type="Pfam" id="PF05103">
    <property type="entry name" value="DivIVA"/>
    <property type="match status" value="1"/>
</dbReference>
<protein>
    <submittedName>
        <fullName evidence="9">DivIVA domain-containing protein</fullName>
    </submittedName>
</protein>
<evidence type="ECO:0000256" key="6">
    <source>
        <dbReference type="ARBA" id="ARBA00023306"/>
    </source>
</evidence>
<evidence type="ECO:0000256" key="5">
    <source>
        <dbReference type="ARBA" id="ARBA00023054"/>
    </source>
</evidence>
<evidence type="ECO:0000256" key="4">
    <source>
        <dbReference type="ARBA" id="ARBA00022618"/>
    </source>
</evidence>
<feature type="compositionally biased region" description="Pro residues" evidence="8">
    <location>
        <begin position="158"/>
        <end position="168"/>
    </location>
</feature>
<feature type="coiled-coil region" evidence="7">
    <location>
        <begin position="98"/>
        <end position="125"/>
    </location>
</feature>
<evidence type="ECO:0000256" key="2">
    <source>
        <dbReference type="ARBA" id="ARBA00009008"/>
    </source>
</evidence>
<dbReference type="GO" id="GO:0005737">
    <property type="term" value="C:cytoplasm"/>
    <property type="evidence" value="ECO:0007669"/>
    <property type="project" value="UniProtKB-SubCell"/>
</dbReference>
<keyword evidence="5 7" id="KW-0175">Coiled coil</keyword>